<dbReference type="AlphaFoldDB" id="A0A074ZGS4"/>
<dbReference type="GeneID" id="20320454"/>
<dbReference type="OrthoDB" id="5062908at2759"/>
<dbReference type="RefSeq" id="XP_009169756.1">
    <property type="nucleotide sequence ID" value="XM_009171492.1"/>
</dbReference>
<keyword evidence="2" id="KW-1185">Reference proteome</keyword>
<dbReference type="Proteomes" id="UP000054324">
    <property type="component" value="Unassembled WGS sequence"/>
</dbReference>
<protein>
    <submittedName>
        <fullName evidence="1">Uncharacterized protein</fullName>
    </submittedName>
</protein>
<dbReference type="KEGG" id="ovi:T265_06272"/>
<accession>A0A074ZGS4</accession>
<gene>
    <name evidence="1" type="ORF">T265_06272</name>
</gene>
<organism evidence="1 2">
    <name type="scientific">Opisthorchis viverrini</name>
    <name type="common">Southeast Asian liver fluke</name>
    <dbReference type="NCBI Taxonomy" id="6198"/>
    <lineage>
        <taxon>Eukaryota</taxon>
        <taxon>Metazoa</taxon>
        <taxon>Spiralia</taxon>
        <taxon>Lophotrochozoa</taxon>
        <taxon>Platyhelminthes</taxon>
        <taxon>Trematoda</taxon>
        <taxon>Digenea</taxon>
        <taxon>Opisthorchiida</taxon>
        <taxon>Opisthorchiata</taxon>
        <taxon>Opisthorchiidae</taxon>
        <taxon>Opisthorchis</taxon>
    </lineage>
</organism>
<evidence type="ECO:0000313" key="1">
    <source>
        <dbReference type="EMBL" id="KER26481.1"/>
    </source>
</evidence>
<sequence length="145" mass="15643">MAALDETKFGVAPPGMGSEPAVALLTNTNLDRKVCSAVAPFRCLAAMPPEGSTRAGILPGCPSLGRGSRVAEVGFEPRTFGSVNSRSNHLDHLAPNLDRYTPAEGYSTSSIRTMLRNSHISYLQGRPPYYLKEARELGYYQVVQA</sequence>
<name>A0A074ZGS4_OPIVI</name>
<reference evidence="1 2" key="1">
    <citation type="submission" date="2013-11" db="EMBL/GenBank/DDBJ databases">
        <title>Opisthorchis viverrini - life in the bile duct.</title>
        <authorList>
            <person name="Young N.D."/>
            <person name="Nagarajan N."/>
            <person name="Lin S.J."/>
            <person name="Korhonen P.K."/>
            <person name="Jex A.R."/>
            <person name="Hall R.S."/>
            <person name="Safavi-Hemami H."/>
            <person name="Kaewkong W."/>
            <person name="Bertrand D."/>
            <person name="Gao S."/>
            <person name="Seet Q."/>
            <person name="Wongkham S."/>
            <person name="Teh B.T."/>
            <person name="Wongkham C."/>
            <person name="Intapan P.M."/>
            <person name="Maleewong W."/>
            <person name="Yang X."/>
            <person name="Hu M."/>
            <person name="Wang Z."/>
            <person name="Hofmann A."/>
            <person name="Sternberg P.W."/>
            <person name="Tan P."/>
            <person name="Wang J."/>
            <person name="Gasser R.B."/>
        </authorList>
    </citation>
    <scope>NUCLEOTIDE SEQUENCE [LARGE SCALE GENOMIC DNA]</scope>
</reference>
<evidence type="ECO:0000313" key="2">
    <source>
        <dbReference type="Proteomes" id="UP000054324"/>
    </source>
</evidence>
<dbReference type="CTD" id="20320454"/>
<dbReference type="EMBL" id="KL596746">
    <property type="protein sequence ID" value="KER26481.1"/>
    <property type="molecule type" value="Genomic_DNA"/>
</dbReference>
<proteinExistence type="predicted"/>